<name>A0AB38TKY3_9HYPH</name>
<dbReference type="Proteomes" id="UP001060070">
    <property type="component" value="Plasmid unnamed"/>
</dbReference>
<proteinExistence type="predicted"/>
<evidence type="ECO:0000313" key="2">
    <source>
        <dbReference type="Proteomes" id="UP001060070"/>
    </source>
</evidence>
<gene>
    <name evidence="1" type="ORF">LRP29_32070</name>
</gene>
<sequence>MALTGRARIGEIDRLVIWSSPKLFFSKFSIALFASPPSRPLSGRAPTTWMSD</sequence>
<accession>A0AB38TKY3</accession>
<dbReference type="AlphaFoldDB" id="A0AB38TKY3"/>
<keyword evidence="2" id="KW-1185">Reference proteome</keyword>
<geneLocation type="plasmid" evidence="1 2">
    <name>unnamed</name>
</geneLocation>
<keyword evidence="1" id="KW-0614">Plasmid</keyword>
<protein>
    <submittedName>
        <fullName evidence="1">Uncharacterized protein</fullName>
    </submittedName>
</protein>
<evidence type="ECO:0000313" key="1">
    <source>
        <dbReference type="EMBL" id="UTU55387.1"/>
    </source>
</evidence>
<organism evidence="1 2">
    <name type="scientific">Mesorhizobium ciceri</name>
    <dbReference type="NCBI Taxonomy" id="39645"/>
    <lineage>
        <taxon>Bacteria</taxon>
        <taxon>Pseudomonadati</taxon>
        <taxon>Pseudomonadota</taxon>
        <taxon>Alphaproteobacteria</taxon>
        <taxon>Hyphomicrobiales</taxon>
        <taxon>Phyllobacteriaceae</taxon>
        <taxon>Mesorhizobium</taxon>
    </lineage>
</organism>
<dbReference type="RefSeq" id="WP_245265420.1">
    <property type="nucleotide sequence ID" value="NZ_CP088148.1"/>
</dbReference>
<dbReference type="EMBL" id="CP088148">
    <property type="protein sequence ID" value="UTU55387.1"/>
    <property type="molecule type" value="Genomic_DNA"/>
</dbReference>
<reference evidence="1 2" key="1">
    <citation type="journal article" date="2022" name="Microbiol. Resour. Announc.">
        <title>Complete Genome Sequence of Mesorhizobium ciceri Strain R30, a Rhizobium Used as a Commercial Inoculant for Chickpea in Argentina.</title>
        <authorList>
            <person name="Foresto E."/>
            <person name="Revale S."/>
            <person name="Primo E."/>
            <person name="Nievas F."/>
            <person name="Carezzano E."/>
            <person name="Puente M."/>
            <person name="Alzari P."/>
            <person name="Mart M."/>
            <person name="Ben-Assaya M."/>
            <person name="Mornico D."/>
            <person name="Santoro M."/>
            <person name="Mart F."/>
            <person name="Giordano W."/>
            <person name="Bogino P."/>
        </authorList>
    </citation>
    <scope>NUCLEOTIDE SEQUENCE [LARGE SCALE GENOMIC DNA]</scope>
    <source>
        <strain evidence="1 2">R30</strain>
    </source>
</reference>